<dbReference type="RefSeq" id="WP_407052103.1">
    <property type="nucleotide sequence ID" value="NZ_CP158569.1"/>
</dbReference>
<evidence type="ECO:0000256" key="1">
    <source>
        <dbReference type="ARBA" id="ARBA00023172"/>
    </source>
</evidence>
<name>A0AAU7XH12_9HYPH</name>
<dbReference type="InterPro" id="IPR024457">
    <property type="entry name" value="Putative_integrase_N"/>
</dbReference>
<dbReference type="KEGG" id="mflg:ABS361_22680"/>
<organism evidence="3">
    <name type="scientific">Methyloraptor flagellatus</name>
    <dbReference type="NCBI Taxonomy" id="3162530"/>
    <lineage>
        <taxon>Bacteria</taxon>
        <taxon>Pseudomonadati</taxon>
        <taxon>Pseudomonadota</taxon>
        <taxon>Alphaproteobacteria</taxon>
        <taxon>Hyphomicrobiales</taxon>
        <taxon>Ancalomicrobiaceae</taxon>
        <taxon>Methyloraptor</taxon>
    </lineage>
</organism>
<evidence type="ECO:0000259" key="2">
    <source>
        <dbReference type="Pfam" id="PF12834"/>
    </source>
</evidence>
<feature type="domain" description="Putative integrase N-terminal" evidence="2">
    <location>
        <begin position="1"/>
        <end position="83"/>
    </location>
</feature>
<gene>
    <name evidence="3" type="ORF">ABS361_22680</name>
</gene>
<dbReference type="InterPro" id="IPR013762">
    <property type="entry name" value="Integrase-like_cat_sf"/>
</dbReference>
<proteinExistence type="predicted"/>
<dbReference type="Gene3D" id="1.10.443.10">
    <property type="entry name" value="Intergrase catalytic core"/>
    <property type="match status" value="1"/>
</dbReference>
<dbReference type="GO" id="GO:0015074">
    <property type="term" value="P:DNA integration"/>
    <property type="evidence" value="ECO:0007669"/>
    <property type="project" value="InterPro"/>
</dbReference>
<dbReference type="SUPFAM" id="SSF56349">
    <property type="entry name" value="DNA breaking-rejoining enzymes"/>
    <property type="match status" value="1"/>
</dbReference>
<accession>A0AAU7XH12</accession>
<dbReference type="InterPro" id="IPR011010">
    <property type="entry name" value="DNA_brk_join_enz"/>
</dbReference>
<keyword evidence="3" id="KW-0614">Plasmid</keyword>
<dbReference type="GO" id="GO:0006310">
    <property type="term" value="P:DNA recombination"/>
    <property type="evidence" value="ECO:0007669"/>
    <property type="project" value="UniProtKB-KW"/>
</dbReference>
<dbReference type="AlphaFoldDB" id="A0AAU7XH12"/>
<sequence>MDALQMSLRTLCAHNADGSRMTQAQRFAGLLALADDLRSLGYRLPDAQSLKPKHVGVLVESWKQQGLSDGTIKNRMSWVRWVAMKTRKPGLIPQDNAELGLADKPVFKGARADTTTRARMTALPERMQLALRLQMAFGLRLEESLKFRVADADKGTAVTLTGSWCKGGRARTIPVTHDRQRDLLDELHTFCGGGSLVPAAMSYRAFRRAVERATLKAGITNVHKHRHWYACWRFRTLSGIKPPVEGGPSHDRLPPAEQARLDAIRMEISRELGHGRIQVTDAYLGRRWPPREAAQ</sequence>
<protein>
    <submittedName>
        <fullName evidence="3">Phage integrase N-terminal domain-containing protein</fullName>
    </submittedName>
</protein>
<geneLocation type="plasmid" evidence="3">
    <name>p_s20</name>
</geneLocation>
<dbReference type="EMBL" id="CP158569">
    <property type="protein sequence ID" value="XBY47018.1"/>
    <property type="molecule type" value="Genomic_DNA"/>
</dbReference>
<dbReference type="GO" id="GO:0003677">
    <property type="term" value="F:DNA binding"/>
    <property type="evidence" value="ECO:0007669"/>
    <property type="project" value="InterPro"/>
</dbReference>
<keyword evidence="1" id="KW-0233">DNA recombination</keyword>
<evidence type="ECO:0000313" key="3">
    <source>
        <dbReference type="EMBL" id="XBY47018.1"/>
    </source>
</evidence>
<dbReference type="Pfam" id="PF12834">
    <property type="entry name" value="Phage_int_SAM_2"/>
    <property type="match status" value="1"/>
</dbReference>
<reference evidence="3" key="1">
    <citation type="submission" date="2024-06" db="EMBL/GenBank/DDBJ databases">
        <title>Methylostella associata gen. nov., sp. nov., a novel Ancalomicrobiaceae-affiliated facultatively methylotrophic bacteria that feed on methanotrophs of the genus Methylococcus.</title>
        <authorList>
            <person name="Saltykova V."/>
            <person name="Danilova O.V."/>
            <person name="Oshkin I.Y."/>
            <person name="Belova S.E."/>
            <person name="Pimenov N.V."/>
            <person name="Dedysh S.N."/>
        </authorList>
    </citation>
    <scope>NUCLEOTIDE SEQUENCE</scope>
    <source>
        <strain evidence="3">S20</strain>
        <plasmid evidence="3">p_s20</plasmid>
    </source>
</reference>